<accession>A0A0K2TGA1</accession>
<dbReference type="EMBL" id="HACA01007519">
    <property type="protein sequence ID" value="CDW24880.1"/>
    <property type="molecule type" value="Transcribed_RNA"/>
</dbReference>
<organism evidence="1">
    <name type="scientific">Lepeophtheirus salmonis</name>
    <name type="common">Salmon louse</name>
    <name type="synonym">Caligus salmonis</name>
    <dbReference type="NCBI Taxonomy" id="72036"/>
    <lineage>
        <taxon>Eukaryota</taxon>
        <taxon>Metazoa</taxon>
        <taxon>Ecdysozoa</taxon>
        <taxon>Arthropoda</taxon>
        <taxon>Crustacea</taxon>
        <taxon>Multicrustacea</taxon>
        <taxon>Hexanauplia</taxon>
        <taxon>Copepoda</taxon>
        <taxon>Siphonostomatoida</taxon>
        <taxon>Caligidae</taxon>
        <taxon>Lepeophtheirus</taxon>
    </lineage>
</organism>
<evidence type="ECO:0000313" key="1">
    <source>
        <dbReference type="EMBL" id="CDW24880.1"/>
    </source>
</evidence>
<proteinExistence type="predicted"/>
<reference evidence="1" key="1">
    <citation type="submission" date="2014-05" db="EMBL/GenBank/DDBJ databases">
        <authorList>
            <person name="Chronopoulou M."/>
        </authorList>
    </citation>
    <scope>NUCLEOTIDE SEQUENCE</scope>
    <source>
        <tissue evidence="1">Whole organism</tissue>
    </source>
</reference>
<dbReference type="AlphaFoldDB" id="A0A0K2TGA1"/>
<feature type="non-terminal residue" evidence="1">
    <location>
        <position position="1"/>
    </location>
</feature>
<protein>
    <submittedName>
        <fullName evidence="1">Uncharacterized protein</fullName>
    </submittedName>
</protein>
<name>A0A0K2TGA1_LEPSM</name>
<sequence length="54" mass="6356">QPLKYETSTWTGQLYPPLILHYSYQRHWERTILTNVYAGNRKLPNTLLCCSSEA</sequence>